<gene>
    <name evidence="7" type="ORF">WJX72_003457</name>
</gene>
<name>A0AAW1QEW4_9CHLO</name>
<dbReference type="Proteomes" id="UP001489004">
    <property type="component" value="Unassembled WGS sequence"/>
</dbReference>
<comment type="subcellular location">
    <subcellularLocation>
        <location evidence="1">Membrane</location>
        <topology evidence="1">Multi-pass membrane protein</topology>
    </subcellularLocation>
</comment>
<sequence length="195" mass="21853">MWALYNRALDTSPILTKSFTSFSGFIIGDTLAQVYAGAGRAGGEKFDYGRTARFAVFGFCIHAPCCHYFYRALDKVVFPLAPKSPQAVLAKIAIDQLMWTPVATVLFYASLKTMEGEAHKIKETLQEKFVKTLLAGYALWPIAHAINFRFIPNKQRVLYINVVQVCWNIILCRIASSSAPVRKSKVEDLEHARSV</sequence>
<evidence type="ECO:0000256" key="6">
    <source>
        <dbReference type="RuleBase" id="RU363053"/>
    </source>
</evidence>
<evidence type="ECO:0000256" key="1">
    <source>
        <dbReference type="ARBA" id="ARBA00004141"/>
    </source>
</evidence>
<evidence type="ECO:0000256" key="2">
    <source>
        <dbReference type="ARBA" id="ARBA00006824"/>
    </source>
</evidence>
<dbReference type="Pfam" id="PF04117">
    <property type="entry name" value="Mpv17_PMP22"/>
    <property type="match status" value="1"/>
</dbReference>
<keyword evidence="5" id="KW-0472">Membrane</keyword>
<dbReference type="PANTHER" id="PTHR11266">
    <property type="entry name" value="PEROXISOMAL MEMBRANE PROTEIN 2, PXMP2 MPV17"/>
    <property type="match status" value="1"/>
</dbReference>
<evidence type="ECO:0000313" key="8">
    <source>
        <dbReference type="Proteomes" id="UP001489004"/>
    </source>
</evidence>
<organism evidence="7 8">
    <name type="scientific">[Myrmecia] bisecta</name>
    <dbReference type="NCBI Taxonomy" id="41462"/>
    <lineage>
        <taxon>Eukaryota</taxon>
        <taxon>Viridiplantae</taxon>
        <taxon>Chlorophyta</taxon>
        <taxon>core chlorophytes</taxon>
        <taxon>Trebouxiophyceae</taxon>
        <taxon>Trebouxiales</taxon>
        <taxon>Trebouxiaceae</taxon>
        <taxon>Myrmecia</taxon>
    </lineage>
</organism>
<evidence type="ECO:0000256" key="4">
    <source>
        <dbReference type="ARBA" id="ARBA00022989"/>
    </source>
</evidence>
<dbReference type="InterPro" id="IPR007248">
    <property type="entry name" value="Mpv17_PMP22"/>
</dbReference>
<protein>
    <submittedName>
        <fullName evidence="7">Uncharacterized protein</fullName>
    </submittedName>
</protein>
<evidence type="ECO:0000313" key="7">
    <source>
        <dbReference type="EMBL" id="KAK9819868.1"/>
    </source>
</evidence>
<evidence type="ECO:0000256" key="3">
    <source>
        <dbReference type="ARBA" id="ARBA00022692"/>
    </source>
</evidence>
<accession>A0AAW1QEW4</accession>
<dbReference type="PANTHER" id="PTHR11266:SF17">
    <property type="entry name" value="PROTEIN MPV17"/>
    <property type="match status" value="1"/>
</dbReference>
<keyword evidence="4" id="KW-1133">Transmembrane helix</keyword>
<dbReference type="GO" id="GO:0016020">
    <property type="term" value="C:membrane"/>
    <property type="evidence" value="ECO:0007669"/>
    <property type="project" value="UniProtKB-SubCell"/>
</dbReference>
<keyword evidence="3" id="KW-0812">Transmembrane</keyword>
<evidence type="ECO:0000256" key="5">
    <source>
        <dbReference type="ARBA" id="ARBA00023136"/>
    </source>
</evidence>
<reference evidence="7 8" key="1">
    <citation type="journal article" date="2024" name="Nat. Commun.">
        <title>Phylogenomics reveals the evolutionary origins of lichenization in chlorophyte algae.</title>
        <authorList>
            <person name="Puginier C."/>
            <person name="Libourel C."/>
            <person name="Otte J."/>
            <person name="Skaloud P."/>
            <person name="Haon M."/>
            <person name="Grisel S."/>
            <person name="Petersen M."/>
            <person name="Berrin J.G."/>
            <person name="Delaux P.M."/>
            <person name="Dal Grande F."/>
            <person name="Keller J."/>
        </authorList>
    </citation>
    <scope>NUCLEOTIDE SEQUENCE [LARGE SCALE GENOMIC DNA]</scope>
    <source>
        <strain evidence="7 8">SAG 2043</strain>
    </source>
</reference>
<comment type="similarity">
    <text evidence="2 6">Belongs to the peroxisomal membrane protein PXMP2/4 family.</text>
</comment>
<dbReference type="EMBL" id="JALJOR010000003">
    <property type="protein sequence ID" value="KAK9819868.1"/>
    <property type="molecule type" value="Genomic_DNA"/>
</dbReference>
<dbReference type="AlphaFoldDB" id="A0AAW1QEW4"/>
<dbReference type="GO" id="GO:0005737">
    <property type="term" value="C:cytoplasm"/>
    <property type="evidence" value="ECO:0007669"/>
    <property type="project" value="TreeGrafter"/>
</dbReference>
<comment type="caution">
    <text evidence="7">The sequence shown here is derived from an EMBL/GenBank/DDBJ whole genome shotgun (WGS) entry which is preliminary data.</text>
</comment>
<proteinExistence type="inferred from homology"/>
<keyword evidence="8" id="KW-1185">Reference proteome</keyword>